<dbReference type="PROSITE" id="PS50035">
    <property type="entry name" value="PLD"/>
    <property type="match status" value="1"/>
</dbReference>
<dbReference type="InterPro" id="IPR001736">
    <property type="entry name" value="PLipase_D/transphosphatidylase"/>
</dbReference>
<proteinExistence type="inferred from homology"/>
<comment type="similarity">
    <text evidence="2">Belongs to the phospholipase D family.</text>
</comment>
<dbReference type="InterPro" id="IPR025202">
    <property type="entry name" value="PLD-like_dom"/>
</dbReference>
<dbReference type="EC" id="3.1.4.4" evidence="3"/>
<keyword evidence="5" id="KW-0442">Lipid degradation</keyword>
<name>R9HIP7_BACT4</name>
<dbReference type="GO" id="GO:0006793">
    <property type="term" value="P:phosphorus metabolic process"/>
    <property type="evidence" value="ECO:0007669"/>
    <property type="project" value="UniProtKB-ARBA"/>
</dbReference>
<dbReference type="PANTHER" id="PTHR43856">
    <property type="entry name" value="CARDIOLIPIN HYDROLASE"/>
    <property type="match status" value="1"/>
</dbReference>
<dbReference type="PATRIC" id="fig|1235785.3.peg.2925"/>
<keyword evidence="4" id="KW-0378">Hydrolase</keyword>
<evidence type="ECO:0000256" key="1">
    <source>
        <dbReference type="ARBA" id="ARBA00000798"/>
    </source>
</evidence>
<feature type="domain" description="PLD phosphodiesterase" evidence="7">
    <location>
        <begin position="201"/>
        <end position="228"/>
    </location>
</feature>
<dbReference type="InterPro" id="IPR051406">
    <property type="entry name" value="PLD_domain"/>
</dbReference>
<dbReference type="GO" id="GO:0004630">
    <property type="term" value="F:phospholipase D activity"/>
    <property type="evidence" value="ECO:0007669"/>
    <property type="project" value="UniProtKB-EC"/>
</dbReference>
<dbReference type="RefSeq" id="WP_016268724.1">
    <property type="nucleotide sequence ID" value="NZ_KE159459.1"/>
</dbReference>
<reference evidence="8 9" key="1">
    <citation type="submission" date="2013-04" db="EMBL/GenBank/DDBJ databases">
        <title>The Genome Sequence of Bacteroides thetaiotaomicron dnLKV9.</title>
        <authorList>
            <consortium name="The Broad Institute Genomics Platform"/>
            <consortium name="The Broad Institute Genome Sequencing Center for Infectious Disease"/>
            <person name="Earl A."/>
            <person name="Xavier R."/>
            <person name="Kuhn K."/>
            <person name="Stappenbeck T."/>
            <person name="Walker B."/>
            <person name="Young S."/>
            <person name="Zeng Q."/>
            <person name="Gargeya S."/>
            <person name="Fitzgerald M."/>
            <person name="Haas B."/>
            <person name="Abouelleil A."/>
            <person name="Allen A.W."/>
            <person name="Alvarado L."/>
            <person name="Arachchi H.M."/>
            <person name="Berlin A.M."/>
            <person name="Chapman S.B."/>
            <person name="Gainer-Dewar J."/>
            <person name="Goldberg J."/>
            <person name="Griggs A."/>
            <person name="Gujja S."/>
            <person name="Hansen M."/>
            <person name="Howarth C."/>
            <person name="Imamovic A."/>
            <person name="Ireland A."/>
            <person name="Larimer J."/>
            <person name="McCowan C."/>
            <person name="Murphy C."/>
            <person name="Pearson M."/>
            <person name="Poon T.W."/>
            <person name="Priest M."/>
            <person name="Roberts A."/>
            <person name="Saif S."/>
            <person name="Shea T."/>
            <person name="Sisk P."/>
            <person name="Sykes S."/>
            <person name="Wortman J."/>
            <person name="Nusbaum C."/>
            <person name="Birren B."/>
        </authorList>
    </citation>
    <scope>NUCLEOTIDE SEQUENCE [LARGE SCALE GENOMIC DNA]</scope>
    <source>
        <strain evidence="9">dnLKV9</strain>
    </source>
</reference>
<evidence type="ECO:0000256" key="4">
    <source>
        <dbReference type="ARBA" id="ARBA00022801"/>
    </source>
</evidence>
<sequence>MCNFTNEVPENMDEISQRLKLYIDKSYNKPDKSKIQKIVSNFKLSLVKTGQWGKRWGYAEATAIITIPSDVLDIIDSNIKKSLCFIIDTILQATNCGLEIISLDFIPGNIIQAEDDIPELEVLFEKQKNKIIREINEAKFSIWIAVAWFTLDDIYELLIQKRKEGLNIRIIIIEDNINQSKYDKYKSDLNILCYPKFGAYNENLMHNKFCIIDLEKVIHGSYNWSKKAEYNRETVEVVKNRKTAEDFAEQFKKLYLDIINSKQ</sequence>
<dbReference type="Proteomes" id="UP000014207">
    <property type="component" value="Unassembled WGS sequence"/>
</dbReference>
<evidence type="ECO:0000313" key="9">
    <source>
        <dbReference type="Proteomes" id="UP000014207"/>
    </source>
</evidence>
<evidence type="ECO:0000313" key="8">
    <source>
        <dbReference type="EMBL" id="EOS01040.1"/>
    </source>
</evidence>
<dbReference type="EMBL" id="ASSM01000009">
    <property type="protein sequence ID" value="EOS01040.1"/>
    <property type="molecule type" value="Genomic_DNA"/>
</dbReference>
<accession>R9HIP7</accession>
<dbReference type="GO" id="GO:0016042">
    <property type="term" value="P:lipid catabolic process"/>
    <property type="evidence" value="ECO:0007669"/>
    <property type="project" value="UniProtKB-KW"/>
</dbReference>
<evidence type="ECO:0000256" key="5">
    <source>
        <dbReference type="ARBA" id="ARBA00022963"/>
    </source>
</evidence>
<dbReference type="AlphaFoldDB" id="R9HIP7"/>
<dbReference type="PANTHER" id="PTHR43856:SF1">
    <property type="entry name" value="MITOCHONDRIAL CARDIOLIPIN HYDROLASE"/>
    <property type="match status" value="1"/>
</dbReference>
<evidence type="ECO:0000256" key="3">
    <source>
        <dbReference type="ARBA" id="ARBA00012027"/>
    </source>
</evidence>
<evidence type="ECO:0000256" key="6">
    <source>
        <dbReference type="ARBA" id="ARBA00023098"/>
    </source>
</evidence>
<protein>
    <recommendedName>
        <fullName evidence="3">phospholipase D</fullName>
        <ecNumber evidence="3">3.1.4.4</ecNumber>
    </recommendedName>
</protein>
<keyword evidence="6" id="KW-0443">Lipid metabolism</keyword>
<comment type="caution">
    <text evidence="8">The sequence shown here is derived from an EMBL/GenBank/DDBJ whole genome shotgun (WGS) entry which is preliminary data.</text>
</comment>
<evidence type="ECO:0000259" key="7">
    <source>
        <dbReference type="PROSITE" id="PS50035"/>
    </source>
</evidence>
<dbReference type="CDD" id="cd09174">
    <property type="entry name" value="PLDc_Nuc_like_unchar2"/>
    <property type="match status" value="1"/>
</dbReference>
<dbReference type="Gene3D" id="3.30.870.10">
    <property type="entry name" value="Endonuclease Chain A"/>
    <property type="match status" value="1"/>
</dbReference>
<organism evidence="8 9">
    <name type="scientific">Bacteroides thetaiotaomicron dnLKV9</name>
    <dbReference type="NCBI Taxonomy" id="1235785"/>
    <lineage>
        <taxon>Bacteria</taxon>
        <taxon>Pseudomonadati</taxon>
        <taxon>Bacteroidota</taxon>
        <taxon>Bacteroidia</taxon>
        <taxon>Bacteroidales</taxon>
        <taxon>Bacteroidaceae</taxon>
        <taxon>Bacteroides</taxon>
    </lineage>
</organism>
<dbReference type="Pfam" id="PF13091">
    <property type="entry name" value="PLDc_2"/>
    <property type="match status" value="1"/>
</dbReference>
<dbReference type="GO" id="GO:0016891">
    <property type="term" value="F:RNA endonuclease activity producing 5'-phosphomonoesters, hydrolytic mechanism"/>
    <property type="evidence" value="ECO:0007669"/>
    <property type="project" value="TreeGrafter"/>
</dbReference>
<dbReference type="SUPFAM" id="SSF56024">
    <property type="entry name" value="Phospholipase D/nuclease"/>
    <property type="match status" value="1"/>
</dbReference>
<comment type="catalytic activity">
    <reaction evidence="1">
        <text>a 1,2-diacyl-sn-glycero-3-phosphocholine + H2O = a 1,2-diacyl-sn-glycero-3-phosphate + choline + H(+)</text>
        <dbReference type="Rhea" id="RHEA:14445"/>
        <dbReference type="ChEBI" id="CHEBI:15354"/>
        <dbReference type="ChEBI" id="CHEBI:15377"/>
        <dbReference type="ChEBI" id="CHEBI:15378"/>
        <dbReference type="ChEBI" id="CHEBI:57643"/>
        <dbReference type="ChEBI" id="CHEBI:58608"/>
        <dbReference type="EC" id="3.1.4.4"/>
    </reaction>
</comment>
<evidence type="ECO:0000256" key="2">
    <source>
        <dbReference type="ARBA" id="ARBA00008664"/>
    </source>
</evidence>
<gene>
    <name evidence="8" type="ORF">C799_02893</name>
</gene>
<dbReference type="HOGENOM" id="CLU_096754_0_0_10"/>